<sequence length="484" mass="52995">MAYDLLIVGGGINGCAIAREAALSGLSVLLVERDDLAQHTSSASSKLIHGGLRYLEYHEFALVREALQERERLIRAAPHLIHPMAFVLPHDHAVRPWWMVRAGLYLYDALALGTTLPRSRRLRAKDDAYRAPLTGAAKGFVYYDAFVDDSRLTLANAIDAHDAGAEIATRTALLAARRKDDHWRATLSDGRTVLARAVVNAAGPWVGELFAKVGVTTASHVRLVKGSHIVVPRLYDGDHAYILQQPDGRIVFAIPWLRDYTAIGTTDIPVERPEDARIGSDEIAYLCAAANTHFTTTIAPEDIVDSWSGVRPLFDDGASDAKAVTRDYVLELDDGGPPLLSVFGGKITTGRHLAEDALAKIAPAIGLDARPVTHDRAFPGGDTGDFDNFLSAVRQRFPFLGEQRSARMAHAYGTRLWEMLGDVRTIADMGPEFGAGLTAVELGWMRTREWARSADDVLDRRSKLRLTADPATVAAVEAYFRENQ</sequence>
<evidence type="ECO:0000256" key="2">
    <source>
        <dbReference type="ARBA" id="ARBA00007330"/>
    </source>
</evidence>
<dbReference type="EMBL" id="JBHUFC010000003">
    <property type="protein sequence ID" value="MFD1788008.1"/>
    <property type="molecule type" value="Genomic_DNA"/>
</dbReference>
<name>A0ABW4NDJ1_9SPHN</name>
<feature type="domain" description="FAD dependent oxidoreductase" evidence="6">
    <location>
        <begin position="4"/>
        <end position="349"/>
    </location>
</feature>
<accession>A0ABW4NDJ1</accession>
<evidence type="ECO:0000259" key="6">
    <source>
        <dbReference type="Pfam" id="PF01266"/>
    </source>
</evidence>
<comment type="similarity">
    <text evidence="2">Belongs to the FAD-dependent glycerol-3-phosphate dehydrogenase family.</text>
</comment>
<evidence type="ECO:0000256" key="4">
    <source>
        <dbReference type="ARBA" id="ARBA00022827"/>
    </source>
</evidence>
<evidence type="ECO:0000256" key="1">
    <source>
        <dbReference type="ARBA" id="ARBA00001974"/>
    </source>
</evidence>
<dbReference type="SUPFAM" id="SSF51905">
    <property type="entry name" value="FAD/NAD(P)-binding domain"/>
    <property type="match status" value="1"/>
</dbReference>
<evidence type="ECO:0000256" key="5">
    <source>
        <dbReference type="ARBA" id="ARBA00023002"/>
    </source>
</evidence>
<protein>
    <submittedName>
        <fullName evidence="7">Glycerol-3-phosphate dehydrogenase</fullName>
        <ecNumber evidence="7">1.1.5.3</ecNumber>
    </submittedName>
</protein>
<evidence type="ECO:0000256" key="3">
    <source>
        <dbReference type="ARBA" id="ARBA00022630"/>
    </source>
</evidence>
<evidence type="ECO:0000313" key="8">
    <source>
        <dbReference type="Proteomes" id="UP001597283"/>
    </source>
</evidence>
<keyword evidence="3" id="KW-0285">Flavoprotein</keyword>
<dbReference type="InterPro" id="IPR038299">
    <property type="entry name" value="DAO_C_sf"/>
</dbReference>
<proteinExistence type="inferred from homology"/>
<evidence type="ECO:0000313" key="7">
    <source>
        <dbReference type="EMBL" id="MFD1788008.1"/>
    </source>
</evidence>
<keyword evidence="5 7" id="KW-0560">Oxidoreductase</keyword>
<dbReference type="Gene3D" id="3.30.9.10">
    <property type="entry name" value="D-Amino Acid Oxidase, subunit A, domain 2"/>
    <property type="match status" value="1"/>
</dbReference>
<organism evidence="7 8">
    <name type="scientific">Sphingomonas floccifaciens</name>
    <dbReference type="NCBI Taxonomy" id="1844115"/>
    <lineage>
        <taxon>Bacteria</taxon>
        <taxon>Pseudomonadati</taxon>
        <taxon>Pseudomonadota</taxon>
        <taxon>Alphaproteobacteria</taxon>
        <taxon>Sphingomonadales</taxon>
        <taxon>Sphingomonadaceae</taxon>
        <taxon>Sphingomonas</taxon>
    </lineage>
</organism>
<dbReference type="Pfam" id="PF01266">
    <property type="entry name" value="DAO"/>
    <property type="match status" value="1"/>
</dbReference>
<keyword evidence="4" id="KW-0274">FAD</keyword>
<comment type="cofactor">
    <cofactor evidence="1">
        <name>FAD</name>
        <dbReference type="ChEBI" id="CHEBI:57692"/>
    </cofactor>
</comment>
<reference evidence="8" key="1">
    <citation type="journal article" date="2019" name="Int. J. Syst. Evol. Microbiol.">
        <title>The Global Catalogue of Microorganisms (GCM) 10K type strain sequencing project: providing services to taxonomists for standard genome sequencing and annotation.</title>
        <authorList>
            <consortium name="The Broad Institute Genomics Platform"/>
            <consortium name="The Broad Institute Genome Sequencing Center for Infectious Disease"/>
            <person name="Wu L."/>
            <person name="Ma J."/>
        </authorList>
    </citation>
    <scope>NUCLEOTIDE SEQUENCE [LARGE SCALE GENOMIC DNA]</scope>
    <source>
        <strain evidence="8">Q85</strain>
    </source>
</reference>
<dbReference type="Gene3D" id="3.50.50.60">
    <property type="entry name" value="FAD/NAD(P)-binding domain"/>
    <property type="match status" value="1"/>
</dbReference>
<dbReference type="PANTHER" id="PTHR11985">
    <property type="entry name" value="GLYCEROL-3-PHOSPHATE DEHYDROGENASE"/>
    <property type="match status" value="1"/>
</dbReference>
<keyword evidence="8" id="KW-1185">Reference proteome</keyword>
<dbReference type="PRINTS" id="PR01001">
    <property type="entry name" value="FADG3PDH"/>
</dbReference>
<dbReference type="RefSeq" id="WP_380940361.1">
    <property type="nucleotide sequence ID" value="NZ_JBHUFC010000003.1"/>
</dbReference>
<dbReference type="PANTHER" id="PTHR11985:SF15">
    <property type="entry name" value="GLYCEROL-3-PHOSPHATE DEHYDROGENASE, MITOCHONDRIAL"/>
    <property type="match status" value="1"/>
</dbReference>
<dbReference type="GO" id="GO:0004368">
    <property type="term" value="F:glycerol-3-phosphate dehydrogenase (quinone) activity"/>
    <property type="evidence" value="ECO:0007669"/>
    <property type="project" value="UniProtKB-EC"/>
</dbReference>
<dbReference type="EC" id="1.1.5.3" evidence="7"/>
<dbReference type="Gene3D" id="1.10.8.870">
    <property type="entry name" value="Alpha-glycerophosphate oxidase, cap domain"/>
    <property type="match status" value="1"/>
</dbReference>
<dbReference type="InterPro" id="IPR006076">
    <property type="entry name" value="FAD-dep_OxRdtase"/>
</dbReference>
<dbReference type="NCBIfam" id="NF008899">
    <property type="entry name" value="PRK12266.1"/>
    <property type="match status" value="1"/>
</dbReference>
<dbReference type="InterPro" id="IPR036188">
    <property type="entry name" value="FAD/NAD-bd_sf"/>
</dbReference>
<comment type="caution">
    <text evidence="7">The sequence shown here is derived from an EMBL/GenBank/DDBJ whole genome shotgun (WGS) entry which is preliminary data.</text>
</comment>
<dbReference type="Proteomes" id="UP001597283">
    <property type="component" value="Unassembled WGS sequence"/>
</dbReference>
<dbReference type="InterPro" id="IPR000447">
    <property type="entry name" value="G3P_DH_FAD-dep"/>
</dbReference>
<gene>
    <name evidence="7" type="primary">glpD</name>
    <name evidence="7" type="ORF">ACFSC3_10515</name>
</gene>
<dbReference type="NCBIfam" id="NF009906">
    <property type="entry name" value="PRK13369.1"/>
    <property type="match status" value="1"/>
</dbReference>